<dbReference type="PROSITE" id="PS51782">
    <property type="entry name" value="LYSM"/>
    <property type="match status" value="1"/>
</dbReference>
<dbReference type="InterPro" id="IPR038765">
    <property type="entry name" value="Papain-like_cys_pep_sf"/>
</dbReference>
<accession>A0A835VYS8</accession>
<protein>
    <recommendedName>
        <fullName evidence="2">LysM domain-containing protein</fullName>
    </recommendedName>
</protein>
<organism evidence="3 4">
    <name type="scientific">Chlamydomonas schloesseri</name>
    <dbReference type="NCBI Taxonomy" id="2026947"/>
    <lineage>
        <taxon>Eukaryota</taxon>
        <taxon>Viridiplantae</taxon>
        <taxon>Chlorophyta</taxon>
        <taxon>core chlorophytes</taxon>
        <taxon>Chlorophyceae</taxon>
        <taxon>CS clade</taxon>
        <taxon>Chlamydomonadales</taxon>
        <taxon>Chlamydomonadaceae</taxon>
        <taxon>Chlamydomonas</taxon>
    </lineage>
</organism>
<dbReference type="Gene3D" id="2.60.120.260">
    <property type="entry name" value="Galactose-binding domain-like"/>
    <property type="match status" value="2"/>
</dbReference>
<keyword evidence="4" id="KW-1185">Reference proteome</keyword>
<feature type="compositionally biased region" description="Gly residues" evidence="1">
    <location>
        <begin position="1786"/>
        <end position="1807"/>
    </location>
</feature>
<dbReference type="InterPro" id="IPR008979">
    <property type="entry name" value="Galactose-bd-like_sf"/>
</dbReference>
<dbReference type="InterPro" id="IPR051412">
    <property type="entry name" value="Formin_Homology_Diaphanous_sf"/>
</dbReference>
<feature type="region of interest" description="Disordered" evidence="1">
    <location>
        <begin position="2095"/>
        <end position="2135"/>
    </location>
</feature>
<dbReference type="Pfam" id="PF01476">
    <property type="entry name" value="LysM"/>
    <property type="match status" value="1"/>
</dbReference>
<dbReference type="PANTHER" id="PTHR45691:SF6">
    <property type="entry name" value="PROTEIN DIAPHANOUS"/>
    <property type="match status" value="1"/>
</dbReference>
<dbReference type="PANTHER" id="PTHR45691">
    <property type="entry name" value="PROTEIN DIAPHANOUS"/>
    <property type="match status" value="1"/>
</dbReference>
<dbReference type="EMBL" id="JAEHOD010000081">
    <property type="protein sequence ID" value="KAG2430001.1"/>
    <property type="molecule type" value="Genomic_DNA"/>
</dbReference>
<feature type="region of interest" description="Disordered" evidence="1">
    <location>
        <begin position="971"/>
        <end position="991"/>
    </location>
</feature>
<evidence type="ECO:0000313" key="3">
    <source>
        <dbReference type="EMBL" id="KAG2430001.1"/>
    </source>
</evidence>
<feature type="compositionally biased region" description="Pro residues" evidence="1">
    <location>
        <begin position="1740"/>
        <end position="1751"/>
    </location>
</feature>
<dbReference type="SUPFAM" id="SSF54001">
    <property type="entry name" value="Cysteine proteinases"/>
    <property type="match status" value="1"/>
</dbReference>
<proteinExistence type="predicted"/>
<feature type="compositionally biased region" description="Low complexity" evidence="1">
    <location>
        <begin position="1755"/>
        <end position="1785"/>
    </location>
</feature>
<dbReference type="GO" id="GO:0030041">
    <property type="term" value="P:actin filament polymerization"/>
    <property type="evidence" value="ECO:0007669"/>
    <property type="project" value="TreeGrafter"/>
</dbReference>
<evidence type="ECO:0000313" key="4">
    <source>
        <dbReference type="Proteomes" id="UP000613740"/>
    </source>
</evidence>
<feature type="region of interest" description="Disordered" evidence="1">
    <location>
        <begin position="703"/>
        <end position="730"/>
    </location>
</feature>
<dbReference type="Pfam" id="PF00112">
    <property type="entry name" value="Peptidase_C1"/>
    <property type="match status" value="1"/>
</dbReference>
<dbReference type="OrthoDB" id="65740at2759"/>
<dbReference type="FunFam" id="2.60.120.260:FF:000163">
    <property type="entry name" value="Predicted protein"/>
    <property type="match status" value="1"/>
</dbReference>
<dbReference type="PROSITE" id="PS00640">
    <property type="entry name" value="THIOL_PROTEASE_ASN"/>
    <property type="match status" value="1"/>
</dbReference>
<dbReference type="InterPro" id="IPR000668">
    <property type="entry name" value="Peptidase_C1A_C"/>
</dbReference>
<feature type="compositionally biased region" description="Acidic residues" evidence="1">
    <location>
        <begin position="714"/>
        <end position="727"/>
    </location>
</feature>
<comment type="caution">
    <text evidence="3">The sequence shown here is derived from an EMBL/GenBank/DDBJ whole genome shotgun (WGS) entry which is preliminary data.</text>
</comment>
<name>A0A835VYS8_9CHLO</name>
<dbReference type="SMART" id="SM00645">
    <property type="entry name" value="Pept_C1"/>
    <property type="match status" value="1"/>
</dbReference>
<dbReference type="InterPro" id="IPR018392">
    <property type="entry name" value="LysM"/>
</dbReference>
<feature type="domain" description="LysM" evidence="2">
    <location>
        <begin position="1500"/>
        <end position="1550"/>
    </location>
</feature>
<feature type="compositionally biased region" description="Low complexity" evidence="1">
    <location>
        <begin position="1664"/>
        <end position="1674"/>
    </location>
</feature>
<dbReference type="SUPFAM" id="SSF49785">
    <property type="entry name" value="Galactose-binding domain-like"/>
    <property type="match status" value="1"/>
</dbReference>
<feature type="compositionally biased region" description="Low complexity" evidence="1">
    <location>
        <begin position="451"/>
        <end position="463"/>
    </location>
</feature>
<dbReference type="Gene3D" id="3.90.70.10">
    <property type="entry name" value="Cysteine proteinases"/>
    <property type="match status" value="1"/>
</dbReference>
<reference evidence="3" key="1">
    <citation type="journal article" date="2020" name="bioRxiv">
        <title>Comparative genomics of Chlamydomonas.</title>
        <authorList>
            <person name="Craig R.J."/>
            <person name="Hasan A.R."/>
            <person name="Ness R.W."/>
            <person name="Keightley P.D."/>
        </authorList>
    </citation>
    <scope>NUCLEOTIDE SEQUENCE</scope>
    <source>
        <strain evidence="3">CCAP 11/173</strain>
    </source>
</reference>
<feature type="compositionally biased region" description="Low complexity" evidence="1">
    <location>
        <begin position="1711"/>
        <end position="1722"/>
    </location>
</feature>
<dbReference type="InterPro" id="IPR025661">
    <property type="entry name" value="Pept_asp_AS"/>
</dbReference>
<feature type="compositionally biased region" description="Pro residues" evidence="1">
    <location>
        <begin position="2095"/>
        <end position="2112"/>
    </location>
</feature>
<gene>
    <name evidence="3" type="ORF">HYH02_013829</name>
</gene>
<feature type="compositionally biased region" description="Pro residues" evidence="1">
    <location>
        <begin position="2122"/>
        <end position="2135"/>
    </location>
</feature>
<dbReference type="Proteomes" id="UP000613740">
    <property type="component" value="Unassembled WGS sequence"/>
</dbReference>
<dbReference type="GO" id="GO:0005884">
    <property type="term" value="C:actin filament"/>
    <property type="evidence" value="ECO:0007669"/>
    <property type="project" value="TreeGrafter"/>
</dbReference>
<feature type="compositionally biased region" description="Pro residues" evidence="1">
    <location>
        <begin position="971"/>
        <end position="984"/>
    </location>
</feature>
<evidence type="ECO:0000256" key="1">
    <source>
        <dbReference type="SAM" id="MobiDB-lite"/>
    </source>
</evidence>
<feature type="region of interest" description="Disordered" evidence="1">
    <location>
        <begin position="1634"/>
        <end position="1813"/>
    </location>
</feature>
<sequence length="2346" mass="247397">MTPALYGSVRPRDYFDWRRIPGVIRDPSDQSKCPACFAFAGIHSIEALLSIKRGAAGRAAVELEEMQAMLCAAQELAAATCNSTQGGWVDDVYRYAMRSSLLPRQEWLRLGGYTDSTPIEEQTCAALGRRPPPPPPAVDRAARPLINRIAGWEDVPASAPALRKVLTNQPVVALVHASEGWYAVNATHDEFNGTCSDQLADANHAVVIVGYTPDHWIIKNSWGTKWGKGGFMRLKRVLNGTNNPCGLLNALTYPVIDGVNPSRRGELQSQAFCSKVVKVSNNATSLKSLAEDYSTKERNITADDIFRVNSHLPQGLNTSDPIQQGTNVYIPPCSRGAPKPPKPEAACGTTYQINALFLPPSPPMPPSPVVGAAAGRRRAALTSPYFAWDEFGVVNAFEAAGAEGARAQQEHAARLRQQADAAQAAVVANYEARRDERRRRRLAELERGLGLKQEAGAAQQGQGREWEQEPVRRRGALQQHDDVLNTGDITGEDASPPPPSPPLLPPPAPAPPPPDPLNNLYELDAHFTEDYENLTRGIASHKYPERPSGLEDSSLRPPARLLLLEAALPVLLGPDGAPLVAAARHGEGRVVVLGQDKLLLDHALQDAEKLANNTEAARLLVNALGWLSEPAGYSVDPEADVYEAPLPNVLVYTDSLGGGGEGLGQTMQLLRAARAAAIRRRAVEAAEAAAAAGADAPASAAARDAAAGGGAAADGEEEEDEEEEDGTGDSAVAAAADEAEVLDPEEAAALAAMVEDGYFGGLQFAVKRGFPTDVLQLKPQYDYGDYYGDYSGGGASGDDGGDYNAYADYASAYSKYEYQVIVVFSSQALPHDFVVKLREFVAAGGGLIVVNDRQLAVSSELGQTYAGLANFADYYSSNRLLAPMGILITPTLVEYAAAWRPPLQVPHPPPSAYKLLNAHYAADALRLGGFLNRTTGAVAASTLSWAQGLLKAVADRYPALWAELSIALHPPSPPRRPTAPPPPVSRRNTSTGPLFTSYLEGEWLEALEHYLEDFDVRCPDGAYVTGFKGRAWSTEDWRPWGATEEGMLATEIMLLCNDGTQLPVGRPTAPYIYEHLTAPPIVKNGWIPSRSGIDKLIRQTGNPNVQPKRFTSFGLNWKEPKCGGGYNAVRAQAHGGDPGSGIGKPLQMFFRCNDTGAYTTFTAGIGLTTLNPFLGPDNYNPYWWHFTLQPGVPTTTSRTITGLTQMQSKAQLEDMPGYRTCPPGQVLSGLRGNRQVLVPLVVDWIKLDTNIRDFISPDGYLINPGPDGLLARVPSMPPSVHTLEHTLLNTTTARLTCGKAAVISGVAAAQAGPYGLDMSIIGIRCSDGTSEFQGTLGAERSTTSAAVSEPSSLFVDNPCITGFDAVRPIGGQGIGLNKYEGGQPVLGVGVGAVAFRCSRSLSTDAGGNRRGSPWTRLGPQVLANTTYGQPGLLYSLTEASVNTPEAVCAGGQVITAINVTVATMRVSFLRPELNLTLNDYQYKNDSRLVTVVTDLAFFCGPVPVPEPDRSLYDITVRYGISLNDLLGANPRAKLNVSVPISAYNGTTLIIPQLCGAPAVKPPVSTIAAGCPRWWPFPNTTVTGAETCGTISLSLKIPLPTLNTMNDNICPNAATVVSRGTRLCVAPPATIASAASSLGAASVGRRRRRLSHEGEEGTADGGSLPTEGPATTAEAAVEDTAVEEAPTAHHSTAPVDHSPAPEHVPSEQQHQPSGGSTSSTPSLGEGGSGNSGDDEGEDDMPPPAAPDGAPPHPHAHGPAASAPTPTPTLGADGGADAAPPGAYPGDGSSGGSGGDGGSAAAGGGGGSPAGVSSAPAEVDTRCLQNYTVALGDTCELIGAVFDLSFKQIMALNRAFADGSDCHSVAGANGGRNPCGPEPLNRCIDTPPAGYKCECGERFWPSVDGRACVERTNLAFLAPAYSSSQLRGATDTDTDARFSPRWATDGSTTTVSKYVASGYFSSDRGDLKPWLSISLRGAFLVTQVLVVVRPGPGLRRLRNAEVRVGATPIASPADGPLLAQNALCGQPLFPSSRLDARAANMSERQWLDCTLGGTRPPLAGSWVTVQNLHPDVDGDELLQLMEVEVYADPAWRALPPSPPAAPARVPSPSPPPVRKLPKAKSRRPPPPDASPPPPWPPGERIIFESIPLYRVMERGKRLPLVYVYSSASSGTVADCAVDGRRVAPLKPKGALGGGCLFETATSASAPAFLTVELGYEAPRNVSQVRLFNRVGGNPRAVLDDGLEGAEVWVLLAPAVTQADVRELIDDPDVYGARKCGKTVQAADAGEAVTVSCVGQPGVGPTGLPGNYVVVLKRPAASPATAADKAAATRLSFGEVEVFEGCVRECPPK</sequence>
<evidence type="ECO:0000259" key="2">
    <source>
        <dbReference type="PROSITE" id="PS51782"/>
    </source>
</evidence>
<dbReference type="GO" id="GO:0008234">
    <property type="term" value="F:cysteine-type peptidase activity"/>
    <property type="evidence" value="ECO:0007669"/>
    <property type="project" value="InterPro"/>
</dbReference>
<feature type="compositionally biased region" description="Pro residues" evidence="1">
    <location>
        <begin position="495"/>
        <end position="516"/>
    </location>
</feature>
<feature type="region of interest" description="Disordered" evidence="1">
    <location>
        <begin position="451"/>
        <end position="519"/>
    </location>
</feature>
<dbReference type="GO" id="GO:0006508">
    <property type="term" value="P:proteolysis"/>
    <property type="evidence" value="ECO:0007669"/>
    <property type="project" value="InterPro"/>
</dbReference>